<dbReference type="InterPro" id="IPR007029">
    <property type="entry name" value="YHS_dom"/>
</dbReference>
<feature type="signal peptide" evidence="2">
    <location>
        <begin position="1"/>
        <end position="21"/>
    </location>
</feature>
<dbReference type="SUPFAM" id="SSF47240">
    <property type="entry name" value="Ferritin-like"/>
    <property type="match status" value="1"/>
</dbReference>
<proteinExistence type="predicted"/>
<dbReference type="InterPro" id="IPR009078">
    <property type="entry name" value="Ferritin-like_SF"/>
</dbReference>
<dbReference type="Proteomes" id="UP001500067">
    <property type="component" value="Unassembled WGS sequence"/>
</dbReference>
<dbReference type="Pfam" id="PF04945">
    <property type="entry name" value="YHS"/>
    <property type="match status" value="1"/>
</dbReference>
<accession>A0ABP8NPC0</accession>
<keyword evidence="2" id="KW-0732">Signal</keyword>
<feature type="region of interest" description="Disordered" evidence="1">
    <location>
        <begin position="23"/>
        <end position="45"/>
    </location>
</feature>
<name>A0ABP8NPC0_9BACT</name>
<gene>
    <name evidence="4" type="ORF">GCM10023093_27250</name>
</gene>
<evidence type="ECO:0000256" key="2">
    <source>
        <dbReference type="SAM" id="SignalP"/>
    </source>
</evidence>
<protein>
    <recommendedName>
        <fullName evidence="3">YHS domain-containing protein</fullName>
    </recommendedName>
</protein>
<sequence>MRIYILAAALLVLTASCGNSAEQATQAEGTPAGAPAMQASSDPNVKKDPVCEMAYDAEWTEYTVHNGDTIRFCSDGCKMAFEARPEKYLRTK</sequence>
<feature type="domain" description="YHS" evidence="3">
    <location>
        <begin position="47"/>
        <end position="91"/>
    </location>
</feature>
<dbReference type="Gene3D" id="1.10.620.20">
    <property type="entry name" value="Ribonucleotide Reductase, subunit A"/>
    <property type="match status" value="1"/>
</dbReference>
<organism evidence="4 5">
    <name type="scientific">Nemorincola caseinilytica</name>
    <dbReference type="NCBI Taxonomy" id="2054315"/>
    <lineage>
        <taxon>Bacteria</taxon>
        <taxon>Pseudomonadati</taxon>
        <taxon>Bacteroidota</taxon>
        <taxon>Chitinophagia</taxon>
        <taxon>Chitinophagales</taxon>
        <taxon>Chitinophagaceae</taxon>
        <taxon>Nemorincola</taxon>
    </lineage>
</organism>
<evidence type="ECO:0000313" key="5">
    <source>
        <dbReference type="Proteomes" id="UP001500067"/>
    </source>
</evidence>
<evidence type="ECO:0000259" key="3">
    <source>
        <dbReference type="Pfam" id="PF04945"/>
    </source>
</evidence>
<comment type="caution">
    <text evidence="4">The sequence shown here is derived from an EMBL/GenBank/DDBJ whole genome shotgun (WGS) entry which is preliminary data.</text>
</comment>
<reference evidence="5" key="1">
    <citation type="journal article" date="2019" name="Int. J. Syst. Evol. Microbiol.">
        <title>The Global Catalogue of Microorganisms (GCM) 10K type strain sequencing project: providing services to taxonomists for standard genome sequencing and annotation.</title>
        <authorList>
            <consortium name="The Broad Institute Genomics Platform"/>
            <consortium name="The Broad Institute Genome Sequencing Center for Infectious Disease"/>
            <person name="Wu L."/>
            <person name="Ma J."/>
        </authorList>
    </citation>
    <scope>NUCLEOTIDE SEQUENCE [LARGE SCALE GENOMIC DNA]</scope>
    <source>
        <strain evidence="5">JCM 32105</strain>
    </source>
</reference>
<feature type="chain" id="PRO_5046022811" description="YHS domain-containing protein" evidence="2">
    <location>
        <begin position="22"/>
        <end position="92"/>
    </location>
</feature>
<dbReference type="RefSeq" id="WP_345084209.1">
    <property type="nucleotide sequence ID" value="NZ_BAABFA010000019.1"/>
</dbReference>
<dbReference type="EMBL" id="BAABFA010000019">
    <property type="protein sequence ID" value="GAA4468848.1"/>
    <property type="molecule type" value="Genomic_DNA"/>
</dbReference>
<dbReference type="PROSITE" id="PS51257">
    <property type="entry name" value="PROKAR_LIPOPROTEIN"/>
    <property type="match status" value="1"/>
</dbReference>
<dbReference type="InterPro" id="IPR012348">
    <property type="entry name" value="RNR-like"/>
</dbReference>
<keyword evidence="5" id="KW-1185">Reference proteome</keyword>
<evidence type="ECO:0000313" key="4">
    <source>
        <dbReference type="EMBL" id="GAA4468848.1"/>
    </source>
</evidence>
<evidence type="ECO:0000256" key="1">
    <source>
        <dbReference type="SAM" id="MobiDB-lite"/>
    </source>
</evidence>